<accession>A0ABT4IGX5</accession>
<reference evidence="1" key="1">
    <citation type="submission" date="2022-12" db="EMBL/GenBank/DDBJ databases">
        <title>Isolation and characterisation of novel Methanocorpusculum spp. from native Australian herbivores indicates the genus is ancestrally host-associated.</title>
        <authorList>
            <person name="Volmer J.G."/>
            <person name="Soo R.M."/>
            <person name="Evans P.N."/>
            <person name="Hoedt E.C."/>
            <person name="Astorga Alsina A.L."/>
            <person name="Woodcroft B.J."/>
            <person name="Tyson G.W."/>
            <person name="Hugenholtz P."/>
            <person name="Morrison M."/>
        </authorList>
    </citation>
    <scope>NUCLEOTIDE SEQUENCE</scope>
    <source>
        <strain evidence="1">MG</strain>
    </source>
</reference>
<protein>
    <submittedName>
        <fullName evidence="1">Uncharacterized protein</fullName>
    </submittedName>
</protein>
<evidence type="ECO:0000313" key="1">
    <source>
        <dbReference type="EMBL" id="MCZ0860996.1"/>
    </source>
</evidence>
<evidence type="ECO:0000313" key="2">
    <source>
        <dbReference type="Proteomes" id="UP001141422"/>
    </source>
</evidence>
<comment type="caution">
    <text evidence="1">The sequence shown here is derived from an EMBL/GenBank/DDBJ whole genome shotgun (WGS) entry which is preliminary data.</text>
</comment>
<sequence length="149" mass="16225">MKHLIKILIAAIILLAFVGSANAAVADQQVSFEILTAEQITGPSRAPPITDTISQGETNRHTYTPVSGQKLEVSLTWDRTSSGSDLDLYIYPPNSDPIKMQDEIDGRTDGKISLRTSLAAADLNRLWIFDVTGARVSGTQSYTLIINSY</sequence>
<keyword evidence="2" id="KW-1185">Reference proteome</keyword>
<dbReference type="Gene3D" id="2.60.120.380">
    <property type="match status" value="1"/>
</dbReference>
<organism evidence="1 2">
    <name type="scientific">Methanocorpusculum petauri</name>
    <dbReference type="NCBI Taxonomy" id="3002863"/>
    <lineage>
        <taxon>Archaea</taxon>
        <taxon>Methanobacteriati</taxon>
        <taxon>Methanobacteriota</taxon>
        <taxon>Stenosarchaea group</taxon>
        <taxon>Methanomicrobia</taxon>
        <taxon>Methanomicrobiales</taxon>
        <taxon>Methanocorpusculaceae</taxon>
        <taxon>Methanocorpusculum</taxon>
    </lineage>
</organism>
<dbReference type="RefSeq" id="WP_268925192.1">
    <property type="nucleotide sequence ID" value="NZ_JAPTGB010000014.1"/>
</dbReference>
<dbReference type="Proteomes" id="UP001141422">
    <property type="component" value="Unassembled WGS sequence"/>
</dbReference>
<gene>
    <name evidence="1" type="ORF">O0S10_07125</name>
</gene>
<name>A0ABT4IGX5_9EURY</name>
<dbReference type="EMBL" id="JAPTGB010000014">
    <property type="protein sequence ID" value="MCZ0860996.1"/>
    <property type="molecule type" value="Genomic_DNA"/>
</dbReference>
<proteinExistence type="predicted"/>